<accession>A0A5B8MK15</accession>
<reference evidence="3 4" key="1">
    <citation type="submission" date="2018-07" db="EMBL/GenBank/DDBJ databases">
        <title>The complete nuclear genome of the prasinophyte Chloropicon primus (CCMP1205).</title>
        <authorList>
            <person name="Pombert J.-F."/>
            <person name="Otis C."/>
            <person name="Turmel M."/>
            <person name="Lemieux C."/>
        </authorList>
    </citation>
    <scope>NUCLEOTIDE SEQUENCE [LARGE SCALE GENOMIC DNA]</scope>
    <source>
        <strain evidence="3 4">CCMP1205</strain>
    </source>
</reference>
<keyword evidence="4" id="KW-1185">Reference proteome</keyword>
<protein>
    <submittedName>
        <fullName evidence="3">Uncharacterized protein</fullName>
    </submittedName>
</protein>
<gene>
    <name evidence="3" type="ORF">A3770_04p31390</name>
    <name evidence="2" type="ORF">CPRI1469_LOCUS6447</name>
</gene>
<dbReference type="EMBL" id="HBHL01009639">
    <property type="protein sequence ID" value="CAD9717586.1"/>
    <property type="molecule type" value="Transcribed_RNA"/>
</dbReference>
<feature type="region of interest" description="Disordered" evidence="1">
    <location>
        <begin position="215"/>
        <end position="325"/>
    </location>
</feature>
<evidence type="ECO:0000313" key="3">
    <source>
        <dbReference type="EMBL" id="QDZ20621.1"/>
    </source>
</evidence>
<name>A0A5B8MK15_9CHLO</name>
<feature type="compositionally biased region" description="Basic and acidic residues" evidence="1">
    <location>
        <begin position="233"/>
        <end position="242"/>
    </location>
</feature>
<evidence type="ECO:0000313" key="2">
    <source>
        <dbReference type="EMBL" id="CAD9717586.1"/>
    </source>
</evidence>
<dbReference type="Proteomes" id="UP000316726">
    <property type="component" value="Chromosome 4"/>
</dbReference>
<evidence type="ECO:0000313" key="4">
    <source>
        <dbReference type="Proteomes" id="UP000316726"/>
    </source>
</evidence>
<organism evidence="3 4">
    <name type="scientific">Chloropicon primus</name>
    <dbReference type="NCBI Taxonomy" id="1764295"/>
    <lineage>
        <taxon>Eukaryota</taxon>
        <taxon>Viridiplantae</taxon>
        <taxon>Chlorophyta</taxon>
        <taxon>Chloropicophyceae</taxon>
        <taxon>Chloropicales</taxon>
        <taxon>Chloropicaceae</taxon>
        <taxon>Chloropicon</taxon>
    </lineage>
</organism>
<reference evidence="2" key="2">
    <citation type="submission" date="2021-01" db="EMBL/GenBank/DDBJ databases">
        <authorList>
            <person name="Corre E."/>
            <person name="Pelletier E."/>
            <person name="Niang G."/>
            <person name="Scheremetjew M."/>
            <person name="Finn R."/>
            <person name="Kale V."/>
            <person name="Holt S."/>
            <person name="Cochrane G."/>
            <person name="Meng A."/>
            <person name="Brown T."/>
            <person name="Cohen L."/>
        </authorList>
    </citation>
    <scope>NUCLEOTIDE SEQUENCE</scope>
    <source>
        <strain evidence="2">CCMP1205</strain>
    </source>
</reference>
<evidence type="ECO:0000256" key="1">
    <source>
        <dbReference type="SAM" id="MobiDB-lite"/>
    </source>
</evidence>
<proteinExistence type="predicted"/>
<dbReference type="EMBL" id="CP031037">
    <property type="protein sequence ID" value="QDZ20621.1"/>
    <property type="molecule type" value="Genomic_DNA"/>
</dbReference>
<sequence>MVTTKPFHVKCPYTNLLVCTCTHGATRFKTTKEKEEFSEHAEKLWKLYKKSRSADSECCTVVSAETRREPRPHPLLFRGMHANIALPALKPRFPLSNARRTQGWTVAELREAFGDDDVRLILESAFSPKQWKQMAKVQGGLPQSRGPGFGGGDLDELAQIMGNTRIRLEDVRRYHAVSREQSEGLEARSLKMQEAADAFEAEVSKELQAGANEGEGASKALGGAGEAEEAPEDSVRRVDAQKATRPSDAAAATEDDGEGDNDDKTGGRGDEDDDVLVPFPRRKRTSRSRKAREDFGGMVAFAAQEEEGGDGEGKGEGNSLVSDEQLALRLHEELNAPPTKRLRFAQADCGAE</sequence>
<feature type="compositionally biased region" description="Basic residues" evidence="1">
    <location>
        <begin position="280"/>
        <end position="290"/>
    </location>
</feature>
<dbReference type="AlphaFoldDB" id="A0A5B8MK15"/>